<reference evidence="2 3" key="1">
    <citation type="submission" date="2021-06" db="EMBL/GenBank/DDBJ databases">
        <title>Caerostris extrusa draft genome.</title>
        <authorList>
            <person name="Kono N."/>
            <person name="Arakawa K."/>
        </authorList>
    </citation>
    <scope>NUCLEOTIDE SEQUENCE [LARGE SCALE GENOMIC DNA]</scope>
</reference>
<evidence type="ECO:0000313" key="3">
    <source>
        <dbReference type="Proteomes" id="UP001054945"/>
    </source>
</evidence>
<organism evidence="2 3">
    <name type="scientific">Caerostris extrusa</name>
    <name type="common">Bark spider</name>
    <name type="synonym">Caerostris bankana</name>
    <dbReference type="NCBI Taxonomy" id="172846"/>
    <lineage>
        <taxon>Eukaryota</taxon>
        <taxon>Metazoa</taxon>
        <taxon>Ecdysozoa</taxon>
        <taxon>Arthropoda</taxon>
        <taxon>Chelicerata</taxon>
        <taxon>Arachnida</taxon>
        <taxon>Araneae</taxon>
        <taxon>Araneomorphae</taxon>
        <taxon>Entelegynae</taxon>
        <taxon>Araneoidea</taxon>
        <taxon>Araneidae</taxon>
        <taxon>Caerostris</taxon>
    </lineage>
</organism>
<evidence type="ECO:0000313" key="2">
    <source>
        <dbReference type="EMBL" id="GIY91840.1"/>
    </source>
</evidence>
<dbReference type="Proteomes" id="UP001054945">
    <property type="component" value="Unassembled WGS sequence"/>
</dbReference>
<dbReference type="AlphaFoldDB" id="A0AAV4X9U0"/>
<dbReference type="EMBL" id="BPLR01017462">
    <property type="protein sequence ID" value="GIY91840.1"/>
    <property type="molecule type" value="Genomic_DNA"/>
</dbReference>
<comment type="caution">
    <text evidence="2">The sequence shown here is derived from an EMBL/GenBank/DDBJ whole genome shotgun (WGS) entry which is preliminary data.</text>
</comment>
<protein>
    <recommendedName>
        <fullName evidence="4">Zonadhesin</fullName>
    </recommendedName>
</protein>
<evidence type="ECO:0000256" key="1">
    <source>
        <dbReference type="SAM" id="MobiDB-lite"/>
    </source>
</evidence>
<sequence>MTFMIFGNQILQEKATKIYKKITPNPVLNTTESKSNKEPNFPVHSVKSTNSKNSTLQDKLNIFEKDVKKFDVQDPTDQKQAIKRKSSETLPSSRPMKKPSPEMKSNGMLLQNSLKQRIQAINKSLKEFGSATIQEENKELASVNVTKDVSNISENASVSKPNISENTQTQINENMEKYGETQLQELNPSPNADQDVSNISENASISKPKISENTQTQINEKIEKYSETQLQELNLKSPNADQVAVDVKQKKKPLPKSLVNSEKELTRILLQKDPKSVKIVKIKSIENKESKDILVPKDSLPWSEEDKLHTKYIKFLQFCLPLMKSSKSEEYKIIKRFGKLFKRTESHISSSSDKLEFVKTSVSFINGEHQSEFSKSKCTDPSISLSKPTEYAEPAASTSKSIALDEPIISTSKSIESSKSGKSLPCISMETGEPLSSTSSLIKSTEFMASSSRSNVEPSALNEGEISNVYDDTEKKVEPSDNSKSNIIDESVVINVTPNMVKPNIIQNSFKSSITNESVEHSKISESVEPNVTMPAEPSLTNVSVEPSVTNVSVEPSVTNVSAEPSVANVSAELSVTNVSANLVWPMCCVNLVWPMCLPNLV</sequence>
<evidence type="ECO:0008006" key="4">
    <source>
        <dbReference type="Google" id="ProtNLM"/>
    </source>
</evidence>
<gene>
    <name evidence="2" type="ORF">CEXT_621601</name>
</gene>
<feature type="region of interest" description="Disordered" evidence="1">
    <location>
        <begin position="27"/>
        <end position="53"/>
    </location>
</feature>
<proteinExistence type="predicted"/>
<keyword evidence="3" id="KW-1185">Reference proteome</keyword>
<name>A0AAV4X9U0_CAEEX</name>
<accession>A0AAV4X9U0</accession>
<feature type="region of interest" description="Disordered" evidence="1">
    <location>
        <begin position="71"/>
        <end position="106"/>
    </location>
</feature>